<keyword evidence="3" id="KW-1185">Reference proteome</keyword>
<feature type="signal peptide" evidence="1">
    <location>
        <begin position="1"/>
        <end position="26"/>
    </location>
</feature>
<evidence type="ECO:0000313" key="3">
    <source>
        <dbReference type="Proteomes" id="UP000001208"/>
    </source>
</evidence>
<proteinExistence type="predicted"/>
<dbReference type="HOGENOM" id="CLU_939081_0_0_10"/>
<dbReference type="OrthoDB" id="159197at2"/>
<name>B3QXN1_CHLT3</name>
<evidence type="ECO:0008006" key="4">
    <source>
        <dbReference type="Google" id="ProtNLM"/>
    </source>
</evidence>
<dbReference type="EMBL" id="CP001100">
    <property type="protein sequence ID" value="ACF14946.1"/>
    <property type="molecule type" value="Genomic_DNA"/>
</dbReference>
<accession>B3QXN1</accession>
<dbReference type="KEGG" id="cts:Ctha_2497"/>
<dbReference type="Proteomes" id="UP000001208">
    <property type="component" value="Chromosome"/>
</dbReference>
<dbReference type="eggNOG" id="ENOG5033NIU">
    <property type="taxonomic scope" value="Bacteria"/>
</dbReference>
<dbReference type="RefSeq" id="WP_012501028.1">
    <property type="nucleotide sequence ID" value="NC_011026.1"/>
</dbReference>
<dbReference type="STRING" id="517418.Ctha_2497"/>
<sequence>MNRSKKIAVLFFFTAVSVLPTTAILAQLVKHNQPLSSEHDIKAYIEVGGANFSLHAHSVPYVYEYKYPARELANLNTTYKIKGSSGFLSITTTQNNQSSNHKLIGWELFNDSDESQVIPPIDLSLCDKYPIDLNLSVGASKADLDFTGIKLSNLNLNTGACKTIVSFNLQNLAVLEHMKISTGASQLTMTGLGFANFNEMDFYGGVTDVEMDFTGNIDRAVKVTITIDAGTMLIKIPKDISVNLTHSGSFFSSIDLPTDFVKNASQYTSSNYGTTKGVLNMTISSGAGALKLEWIE</sequence>
<dbReference type="AlphaFoldDB" id="B3QXN1"/>
<evidence type="ECO:0000256" key="1">
    <source>
        <dbReference type="SAM" id="SignalP"/>
    </source>
</evidence>
<gene>
    <name evidence="2" type="ordered locus">Ctha_2497</name>
</gene>
<protein>
    <recommendedName>
        <fullName evidence="4">Cell wall-active antibiotics response LiaF-like C-terminal domain-containing protein</fullName>
    </recommendedName>
</protein>
<feature type="chain" id="PRO_5002797859" description="Cell wall-active antibiotics response LiaF-like C-terminal domain-containing protein" evidence="1">
    <location>
        <begin position="27"/>
        <end position="296"/>
    </location>
</feature>
<reference evidence="2 3" key="1">
    <citation type="submission" date="2008-06" db="EMBL/GenBank/DDBJ databases">
        <title>Complete sequence of Chloroherpeton thalassium ATCC 35110.</title>
        <authorList>
            <consortium name="US DOE Joint Genome Institute"/>
            <person name="Lucas S."/>
            <person name="Copeland A."/>
            <person name="Lapidus A."/>
            <person name="Glavina del Rio T."/>
            <person name="Dalin E."/>
            <person name="Tice H."/>
            <person name="Bruce D."/>
            <person name="Goodwin L."/>
            <person name="Pitluck S."/>
            <person name="Schmutz J."/>
            <person name="Larimer F."/>
            <person name="Land M."/>
            <person name="Hauser L."/>
            <person name="Kyrpides N."/>
            <person name="Mikhailova N."/>
            <person name="Liu Z."/>
            <person name="Li T."/>
            <person name="Zhao F."/>
            <person name="Overmann J."/>
            <person name="Bryant D.A."/>
            <person name="Richardson P."/>
        </authorList>
    </citation>
    <scope>NUCLEOTIDE SEQUENCE [LARGE SCALE GENOMIC DNA]</scope>
    <source>
        <strain evidence="3">ATCC 35110 / GB-78</strain>
    </source>
</reference>
<evidence type="ECO:0000313" key="2">
    <source>
        <dbReference type="EMBL" id="ACF14946.1"/>
    </source>
</evidence>
<organism evidence="2 3">
    <name type="scientific">Chloroherpeton thalassium (strain ATCC 35110 / GB-78)</name>
    <dbReference type="NCBI Taxonomy" id="517418"/>
    <lineage>
        <taxon>Bacteria</taxon>
        <taxon>Pseudomonadati</taxon>
        <taxon>Chlorobiota</taxon>
        <taxon>Chlorobiia</taxon>
        <taxon>Chlorobiales</taxon>
        <taxon>Chloroherpetonaceae</taxon>
        <taxon>Chloroherpeton</taxon>
    </lineage>
</organism>
<keyword evidence="1" id="KW-0732">Signal</keyword>